<proteinExistence type="predicted"/>
<dbReference type="RefSeq" id="WP_166861019.1">
    <property type="nucleotide sequence ID" value="NZ_JAAQOM010000011.1"/>
</dbReference>
<reference evidence="3 4" key="1">
    <citation type="submission" date="2020-03" db="EMBL/GenBank/DDBJ databases">
        <title>Genome sequence of strain Massilia sp. TW-1.</title>
        <authorList>
            <person name="Chaudhary D.K."/>
        </authorList>
    </citation>
    <scope>NUCLEOTIDE SEQUENCE [LARGE SCALE GENOMIC DNA]</scope>
    <source>
        <strain evidence="3 4">TW-1</strain>
    </source>
</reference>
<dbReference type="InterPro" id="IPR015590">
    <property type="entry name" value="Aldehyde_DH_dom"/>
</dbReference>
<dbReference type="InterPro" id="IPR016161">
    <property type="entry name" value="Ald_DH/histidinol_DH"/>
</dbReference>
<dbReference type="Gene3D" id="3.40.605.10">
    <property type="entry name" value="Aldehyde Dehydrogenase, Chain A, domain 1"/>
    <property type="match status" value="1"/>
</dbReference>
<dbReference type="SUPFAM" id="SSF53720">
    <property type="entry name" value="ALDH-like"/>
    <property type="match status" value="1"/>
</dbReference>
<evidence type="ECO:0000259" key="2">
    <source>
        <dbReference type="Pfam" id="PF00171"/>
    </source>
</evidence>
<gene>
    <name evidence="3" type="ORF">HAV22_18320</name>
</gene>
<keyword evidence="4" id="KW-1185">Reference proteome</keyword>
<dbReference type="CDD" id="cd07112">
    <property type="entry name" value="ALDH_GABALDH-PuuC"/>
    <property type="match status" value="1"/>
</dbReference>
<keyword evidence="1" id="KW-0560">Oxidoreductase</keyword>
<sequence length="494" mass="53106">MTTHSWHERSKTVRIDGRAVIGGRRVDAVSGARFDDISPIDGRKLGEVARCDGADADAAVASGRAAFEDGRWAGKAPAERKRILVRFADLMLAHEDELALLETLDMGKPIRYSKSVDVCLAQNCIRWYGEAIDKLYDQVAPSPQDSLALITREPVGVVAAIIPWNYPMLMAAWKIGPALAAGNSVVLKPSEKAPLTSLRLAELALEAEVPEGVFNVLPGYGDEVGRALALHMDVDCIGFTGSTRTGKQIVQMAGQSNLKRAWTELGGKSANIVCADCPDLDAAVAAAVGSIYFNQGESCNAPSRLFVEESIRQAFLDKALGMIPQYAPGDPLDEATVMGAIVDTIQMKTVLGYIDEGKAAGARLLAGGNAARVETGGLYVEPTLFDGVDSSMRIAREEIFGPVLSVLSFTDLDDAVRQANATPYGLAAAVWTSDMSKAIRTARRLRAGTVHVNQYDNDDITVPFGGYKQSGNGRDKSLHAFDKYTELKTTWIQI</sequence>
<dbReference type="Proteomes" id="UP000716322">
    <property type="component" value="Unassembled WGS sequence"/>
</dbReference>
<dbReference type="EMBL" id="JAAQOM010000011">
    <property type="protein sequence ID" value="NIA55594.1"/>
    <property type="molecule type" value="Genomic_DNA"/>
</dbReference>
<protein>
    <submittedName>
        <fullName evidence="3">Aldehyde dehydrogenase</fullName>
    </submittedName>
</protein>
<organism evidence="3 4">
    <name type="scientific">Telluria antibiotica</name>
    <dbReference type="NCBI Taxonomy" id="2717319"/>
    <lineage>
        <taxon>Bacteria</taxon>
        <taxon>Pseudomonadati</taxon>
        <taxon>Pseudomonadota</taxon>
        <taxon>Betaproteobacteria</taxon>
        <taxon>Burkholderiales</taxon>
        <taxon>Oxalobacteraceae</taxon>
        <taxon>Telluria group</taxon>
        <taxon>Telluria</taxon>
    </lineage>
</organism>
<dbReference type="PANTHER" id="PTHR11699">
    <property type="entry name" value="ALDEHYDE DEHYDROGENASE-RELATED"/>
    <property type="match status" value="1"/>
</dbReference>
<evidence type="ECO:0000256" key="1">
    <source>
        <dbReference type="ARBA" id="ARBA00023002"/>
    </source>
</evidence>
<dbReference type="Pfam" id="PF00171">
    <property type="entry name" value="Aldedh"/>
    <property type="match status" value="1"/>
</dbReference>
<dbReference type="InterPro" id="IPR016163">
    <property type="entry name" value="Ald_DH_C"/>
</dbReference>
<name>A0ABX0PE45_9BURK</name>
<feature type="domain" description="Aldehyde dehydrogenase" evidence="2">
    <location>
        <begin position="32"/>
        <end position="489"/>
    </location>
</feature>
<dbReference type="PROSITE" id="PS00070">
    <property type="entry name" value="ALDEHYDE_DEHYDR_CYS"/>
    <property type="match status" value="1"/>
</dbReference>
<accession>A0ABX0PE45</accession>
<dbReference type="InterPro" id="IPR016162">
    <property type="entry name" value="Ald_DH_N"/>
</dbReference>
<dbReference type="InterPro" id="IPR016160">
    <property type="entry name" value="Ald_DH_CS_CYS"/>
</dbReference>
<evidence type="ECO:0000313" key="4">
    <source>
        <dbReference type="Proteomes" id="UP000716322"/>
    </source>
</evidence>
<dbReference type="Gene3D" id="3.40.309.10">
    <property type="entry name" value="Aldehyde Dehydrogenase, Chain A, domain 2"/>
    <property type="match status" value="1"/>
</dbReference>
<comment type="caution">
    <text evidence="3">The sequence shown here is derived from an EMBL/GenBank/DDBJ whole genome shotgun (WGS) entry which is preliminary data.</text>
</comment>
<evidence type="ECO:0000313" key="3">
    <source>
        <dbReference type="EMBL" id="NIA55594.1"/>
    </source>
</evidence>